<evidence type="ECO:0000313" key="3">
    <source>
        <dbReference type="Proteomes" id="UP001596058"/>
    </source>
</evidence>
<dbReference type="RefSeq" id="WP_379512168.1">
    <property type="nucleotide sequence ID" value="NZ_JBHSPA010000005.1"/>
</dbReference>
<accession>A0ABW1CAF7</accession>
<sequence>MLVAAGAVLVCLLTTAAQSYDGYLFYEKTTVEEITETVVPAGQAGKVNNIEFTATVTPVKAPAGTKHGPEVTWLKVDIGRKVLDESSATMIAEPRELRLHDRSGREWTVEAKPVDDRPFDRLKVGTTYRMEGMAIVPTPVANEVELTVRPSTYRSDTKTEDLFKRDAVEKLEKDDDVLRFRRR</sequence>
<gene>
    <name evidence="2" type="ORF">ACFPZ3_01995</name>
</gene>
<keyword evidence="3" id="KW-1185">Reference proteome</keyword>
<comment type="caution">
    <text evidence="2">The sequence shown here is derived from an EMBL/GenBank/DDBJ whole genome shotgun (WGS) entry which is preliminary data.</text>
</comment>
<name>A0ABW1CAF7_9ACTN</name>
<keyword evidence="1" id="KW-0732">Signal</keyword>
<dbReference type="Proteomes" id="UP001596058">
    <property type="component" value="Unassembled WGS sequence"/>
</dbReference>
<organism evidence="2 3">
    <name type="scientific">Nonomuraea insulae</name>
    <dbReference type="NCBI Taxonomy" id="1616787"/>
    <lineage>
        <taxon>Bacteria</taxon>
        <taxon>Bacillati</taxon>
        <taxon>Actinomycetota</taxon>
        <taxon>Actinomycetes</taxon>
        <taxon>Streptosporangiales</taxon>
        <taxon>Streptosporangiaceae</taxon>
        <taxon>Nonomuraea</taxon>
    </lineage>
</organism>
<evidence type="ECO:0000256" key="1">
    <source>
        <dbReference type="SAM" id="SignalP"/>
    </source>
</evidence>
<dbReference type="EMBL" id="JBHSPA010000005">
    <property type="protein sequence ID" value="MFC5822616.1"/>
    <property type="molecule type" value="Genomic_DNA"/>
</dbReference>
<evidence type="ECO:0000313" key="2">
    <source>
        <dbReference type="EMBL" id="MFC5822616.1"/>
    </source>
</evidence>
<feature type="signal peptide" evidence="1">
    <location>
        <begin position="1"/>
        <end position="19"/>
    </location>
</feature>
<reference evidence="3" key="1">
    <citation type="journal article" date="2019" name="Int. J. Syst. Evol. Microbiol.">
        <title>The Global Catalogue of Microorganisms (GCM) 10K type strain sequencing project: providing services to taxonomists for standard genome sequencing and annotation.</title>
        <authorList>
            <consortium name="The Broad Institute Genomics Platform"/>
            <consortium name="The Broad Institute Genome Sequencing Center for Infectious Disease"/>
            <person name="Wu L."/>
            <person name="Ma J."/>
        </authorList>
    </citation>
    <scope>NUCLEOTIDE SEQUENCE [LARGE SCALE GENOMIC DNA]</scope>
    <source>
        <strain evidence="3">CCUG 53903</strain>
    </source>
</reference>
<protein>
    <submittedName>
        <fullName evidence="2">Uncharacterized protein</fullName>
    </submittedName>
</protein>
<proteinExistence type="predicted"/>
<feature type="chain" id="PRO_5045142373" evidence="1">
    <location>
        <begin position="20"/>
        <end position="183"/>
    </location>
</feature>